<reference evidence="5" key="1">
    <citation type="submission" date="2013-11" db="EMBL/GenBank/DDBJ databases">
        <title>Comparative genomics of Ignicoccus.</title>
        <authorList>
            <person name="Podar M."/>
        </authorList>
    </citation>
    <scope>NUCLEOTIDE SEQUENCE</scope>
    <source>
        <strain evidence="5">DSM 13166</strain>
    </source>
</reference>
<gene>
    <name evidence="5" type="ORF">IPA_03975</name>
</gene>
<evidence type="ECO:0000313" key="5">
    <source>
        <dbReference type="EMBL" id="UXD21408.1"/>
    </source>
</evidence>
<sequence length="184" mass="19933">MSLVEIRWHGRGGQGAVTASEITAIAAIDQGKYAQAFPSFGVERRGAPVEAFTRIDDKPIYIRTKVYEPDIIVVLDPTLLGPEIARGLKENGLAVVNTDKSPEEVKKLLGRDDIKVAIVDATKIALETLKRPIVNTAILGAFVKASGLVDLDHVLKAVKSKVPPRTVEANLEAVRRAYEEVVIA</sequence>
<evidence type="ECO:0000256" key="3">
    <source>
        <dbReference type="ARBA" id="ARBA00049357"/>
    </source>
</evidence>
<dbReference type="PANTHER" id="PTHR43366:SF1">
    <property type="entry name" value="PYRUVATE SYNTHASE SUBUNIT PORC"/>
    <property type="match status" value="1"/>
</dbReference>
<dbReference type="PANTHER" id="PTHR43366">
    <property type="entry name" value="PYRUVATE SYNTHASE SUBUNIT PORC"/>
    <property type="match status" value="1"/>
</dbReference>
<dbReference type="EC" id="1.2.7.1" evidence="1"/>
<dbReference type="Gene3D" id="3.40.920.10">
    <property type="entry name" value="Pyruvate-ferredoxin oxidoreductase, PFOR, domain III"/>
    <property type="match status" value="1"/>
</dbReference>
<dbReference type="InterPro" id="IPR019752">
    <property type="entry name" value="Pyrv/ketoisovalerate_OxRed_cat"/>
</dbReference>
<keyword evidence="6" id="KW-1185">Reference proteome</keyword>
<dbReference type="NCBIfam" id="TIGR02175">
    <property type="entry name" value="PorC_KorC"/>
    <property type="match status" value="1"/>
</dbReference>
<proteinExistence type="predicted"/>
<dbReference type="KEGG" id="ipc:IPA_03975"/>
<dbReference type="EMBL" id="CP006868">
    <property type="protein sequence ID" value="UXD21408.1"/>
    <property type="molecule type" value="Genomic_DNA"/>
</dbReference>
<dbReference type="AlphaFoldDB" id="A0A977PK02"/>
<dbReference type="Pfam" id="PF01558">
    <property type="entry name" value="POR"/>
    <property type="match status" value="1"/>
</dbReference>
<evidence type="ECO:0000256" key="1">
    <source>
        <dbReference type="ARBA" id="ARBA00012822"/>
    </source>
</evidence>
<dbReference type="Proteomes" id="UP001063698">
    <property type="component" value="Chromosome"/>
</dbReference>
<dbReference type="InterPro" id="IPR002869">
    <property type="entry name" value="Pyrv_flavodox_OxRed_cen"/>
</dbReference>
<evidence type="ECO:0000313" key="6">
    <source>
        <dbReference type="Proteomes" id="UP001063698"/>
    </source>
</evidence>
<feature type="domain" description="Pyruvate/ketoisovalerate oxidoreductase catalytic" evidence="4">
    <location>
        <begin position="12"/>
        <end position="179"/>
    </location>
</feature>
<comment type="catalytic activity">
    <reaction evidence="3">
        <text>2 oxidized [2Fe-2S]-[ferredoxin] + pyruvate + CoA = 2 reduced [2Fe-2S]-[ferredoxin] + acetyl-CoA + CO2 + H(+)</text>
        <dbReference type="Rhea" id="RHEA:12765"/>
        <dbReference type="Rhea" id="RHEA-COMP:10000"/>
        <dbReference type="Rhea" id="RHEA-COMP:10001"/>
        <dbReference type="ChEBI" id="CHEBI:15361"/>
        <dbReference type="ChEBI" id="CHEBI:15378"/>
        <dbReference type="ChEBI" id="CHEBI:16526"/>
        <dbReference type="ChEBI" id="CHEBI:33737"/>
        <dbReference type="ChEBI" id="CHEBI:33738"/>
        <dbReference type="ChEBI" id="CHEBI:57287"/>
        <dbReference type="ChEBI" id="CHEBI:57288"/>
        <dbReference type="EC" id="1.2.7.1"/>
    </reaction>
</comment>
<keyword evidence="2 5" id="KW-0560">Oxidoreductase</keyword>
<accession>A0A977PK02</accession>
<dbReference type="InterPro" id="IPR051626">
    <property type="entry name" value="Oxidoreductase_gamma_subunit"/>
</dbReference>
<keyword evidence="5" id="KW-0670">Pyruvate</keyword>
<name>A0A977PK02_9CREN</name>
<evidence type="ECO:0000256" key="2">
    <source>
        <dbReference type="ARBA" id="ARBA00023002"/>
    </source>
</evidence>
<dbReference type="NCBIfam" id="NF006321">
    <property type="entry name" value="PRK08534.1"/>
    <property type="match status" value="1"/>
</dbReference>
<dbReference type="InterPro" id="IPR011894">
    <property type="entry name" value="PorC_KorC"/>
</dbReference>
<dbReference type="SUPFAM" id="SSF53323">
    <property type="entry name" value="Pyruvate-ferredoxin oxidoreductase, PFOR, domain III"/>
    <property type="match status" value="1"/>
</dbReference>
<organism evidence="5 6">
    <name type="scientific">Ignicoccus pacificus DSM 13166</name>
    <dbReference type="NCBI Taxonomy" id="940294"/>
    <lineage>
        <taxon>Archaea</taxon>
        <taxon>Thermoproteota</taxon>
        <taxon>Thermoprotei</taxon>
        <taxon>Desulfurococcales</taxon>
        <taxon>Desulfurococcaceae</taxon>
        <taxon>Ignicoccus</taxon>
    </lineage>
</organism>
<evidence type="ECO:0000259" key="4">
    <source>
        <dbReference type="Pfam" id="PF01558"/>
    </source>
</evidence>
<dbReference type="GO" id="GO:0019164">
    <property type="term" value="F:pyruvate synthase activity"/>
    <property type="evidence" value="ECO:0007669"/>
    <property type="project" value="UniProtKB-EC"/>
</dbReference>
<protein>
    <recommendedName>
        <fullName evidence="1">pyruvate synthase</fullName>
        <ecNumber evidence="1">1.2.7.1</ecNumber>
    </recommendedName>
</protein>